<proteinExistence type="predicted"/>
<sequence length="188" mass="20269">MITARAGVFTLVWLLAACQTTGGLSPVYKGLAPPPGTPRITEAVDGLVVGHRLMAAGEYELALKAYLRAAAENGTDADVFSALGSANLRLGRLGQAEILLREAIKRDEEFVPAWNNLGVVLMEQGKPGEARLVFQNAFALDSAQSDEIRENLRLAIAKSENPAYDEGDNNNFDLVRRGDGRYLLLSTP</sequence>
<dbReference type="Pfam" id="PF07719">
    <property type="entry name" value="TPR_2"/>
    <property type="match status" value="1"/>
</dbReference>
<name>A0A840C552_9RHOB</name>
<dbReference type="AlphaFoldDB" id="A0A840C552"/>
<evidence type="ECO:0000313" key="3">
    <source>
        <dbReference type="EMBL" id="MBB4020585.1"/>
    </source>
</evidence>
<keyword evidence="2" id="KW-0802">TPR repeat</keyword>
<comment type="caution">
    <text evidence="3">The sequence shown here is derived from an EMBL/GenBank/DDBJ whole genome shotgun (WGS) entry which is preliminary data.</text>
</comment>
<evidence type="ECO:0000256" key="2">
    <source>
        <dbReference type="ARBA" id="ARBA00022803"/>
    </source>
</evidence>
<dbReference type="RefSeq" id="WP_054538322.1">
    <property type="nucleotide sequence ID" value="NZ_JACIEQ010000001.1"/>
</dbReference>
<dbReference type="InterPro" id="IPR013105">
    <property type="entry name" value="TPR_2"/>
</dbReference>
<keyword evidence="4" id="KW-1185">Reference proteome</keyword>
<keyword evidence="1" id="KW-0677">Repeat</keyword>
<dbReference type="SMART" id="SM00028">
    <property type="entry name" value="TPR"/>
    <property type="match status" value="3"/>
</dbReference>
<organism evidence="3 4">
    <name type="scientific">Actibacterium naphthalenivorans</name>
    <dbReference type="NCBI Taxonomy" id="1614693"/>
    <lineage>
        <taxon>Bacteria</taxon>
        <taxon>Pseudomonadati</taxon>
        <taxon>Pseudomonadota</taxon>
        <taxon>Alphaproteobacteria</taxon>
        <taxon>Rhodobacterales</taxon>
        <taxon>Roseobacteraceae</taxon>
        <taxon>Actibacterium</taxon>
    </lineage>
</organism>
<gene>
    <name evidence="3" type="ORF">GGR17_000376</name>
</gene>
<dbReference type="Proteomes" id="UP000585681">
    <property type="component" value="Unassembled WGS sequence"/>
</dbReference>
<dbReference type="EMBL" id="JACIEQ010000001">
    <property type="protein sequence ID" value="MBB4020585.1"/>
    <property type="molecule type" value="Genomic_DNA"/>
</dbReference>
<evidence type="ECO:0000256" key="1">
    <source>
        <dbReference type="ARBA" id="ARBA00022737"/>
    </source>
</evidence>
<protein>
    <submittedName>
        <fullName evidence="3">Flp pilus assembly protein TadD</fullName>
    </submittedName>
</protein>
<evidence type="ECO:0000313" key="4">
    <source>
        <dbReference type="Proteomes" id="UP000585681"/>
    </source>
</evidence>
<dbReference type="InterPro" id="IPR019734">
    <property type="entry name" value="TPR_rpt"/>
</dbReference>
<dbReference type="SUPFAM" id="SSF48452">
    <property type="entry name" value="TPR-like"/>
    <property type="match status" value="1"/>
</dbReference>
<dbReference type="Pfam" id="PF13432">
    <property type="entry name" value="TPR_16"/>
    <property type="match status" value="1"/>
</dbReference>
<reference evidence="3 4" key="1">
    <citation type="submission" date="2020-08" db="EMBL/GenBank/DDBJ databases">
        <title>Genomic Encyclopedia of Type Strains, Phase IV (KMG-IV): sequencing the most valuable type-strain genomes for metagenomic binning, comparative biology and taxonomic classification.</title>
        <authorList>
            <person name="Goeker M."/>
        </authorList>
    </citation>
    <scope>NUCLEOTIDE SEQUENCE [LARGE SCALE GENOMIC DNA]</scope>
    <source>
        <strain evidence="3 4">DSM 105040</strain>
    </source>
</reference>
<dbReference type="Gene3D" id="1.25.40.10">
    <property type="entry name" value="Tetratricopeptide repeat domain"/>
    <property type="match status" value="1"/>
</dbReference>
<dbReference type="PROSITE" id="PS51257">
    <property type="entry name" value="PROKAR_LIPOPROTEIN"/>
    <property type="match status" value="1"/>
</dbReference>
<accession>A0A840C552</accession>
<dbReference type="InterPro" id="IPR011990">
    <property type="entry name" value="TPR-like_helical_dom_sf"/>
</dbReference>